<dbReference type="Gene3D" id="1.10.10.10">
    <property type="entry name" value="Winged helix-like DNA-binding domain superfamily/Winged helix DNA-binding domain"/>
    <property type="match status" value="1"/>
</dbReference>
<gene>
    <name evidence="5" type="ORF">FA707_04415</name>
</gene>
<evidence type="ECO:0000256" key="2">
    <source>
        <dbReference type="ARBA" id="ARBA00023125"/>
    </source>
</evidence>
<dbReference type="KEGG" id="vao:FA707_04415"/>
<dbReference type="AlphaFoldDB" id="A0A4D7CTN0"/>
<dbReference type="Proteomes" id="UP000298615">
    <property type="component" value="Chromosome"/>
</dbReference>
<organism evidence="5 6">
    <name type="scientific">Vagococcus zengguangii</name>
    <dbReference type="NCBI Taxonomy" id="2571750"/>
    <lineage>
        <taxon>Bacteria</taxon>
        <taxon>Bacillati</taxon>
        <taxon>Bacillota</taxon>
        <taxon>Bacilli</taxon>
        <taxon>Lactobacillales</taxon>
        <taxon>Enterococcaceae</taxon>
        <taxon>Vagococcus</taxon>
    </lineage>
</organism>
<evidence type="ECO:0000256" key="1">
    <source>
        <dbReference type="ARBA" id="ARBA00023015"/>
    </source>
</evidence>
<dbReference type="PROSITE" id="PS50995">
    <property type="entry name" value="HTH_MARR_2"/>
    <property type="match status" value="1"/>
</dbReference>
<keyword evidence="6" id="KW-1185">Reference proteome</keyword>
<dbReference type="GO" id="GO:0003677">
    <property type="term" value="F:DNA binding"/>
    <property type="evidence" value="ECO:0007669"/>
    <property type="project" value="UniProtKB-KW"/>
</dbReference>
<accession>A0A4D7CTN0</accession>
<dbReference type="Pfam" id="PF01047">
    <property type="entry name" value="MarR"/>
    <property type="match status" value="1"/>
</dbReference>
<feature type="domain" description="HTH marR-type" evidence="4">
    <location>
        <begin position="1"/>
        <end position="141"/>
    </location>
</feature>
<name>A0A4D7CTN0_9ENTE</name>
<evidence type="ECO:0000256" key="3">
    <source>
        <dbReference type="ARBA" id="ARBA00023163"/>
    </source>
</evidence>
<dbReference type="PANTHER" id="PTHR42756:SF1">
    <property type="entry name" value="TRANSCRIPTIONAL REPRESSOR OF EMRAB OPERON"/>
    <property type="match status" value="1"/>
</dbReference>
<reference evidence="5 6" key="1">
    <citation type="submission" date="2019-04" db="EMBL/GenBank/DDBJ databases">
        <title>Vagococcus sp. nov., isolated from faeces of yaks (Bos grunniens).</title>
        <authorList>
            <person name="Ge Y."/>
        </authorList>
    </citation>
    <scope>NUCLEOTIDE SEQUENCE [LARGE SCALE GENOMIC DNA]</scope>
    <source>
        <strain evidence="5 6">MN-17</strain>
    </source>
</reference>
<evidence type="ECO:0000259" key="4">
    <source>
        <dbReference type="PROSITE" id="PS50995"/>
    </source>
</evidence>
<protein>
    <submittedName>
        <fullName evidence="5">MarR family transcriptional regulator</fullName>
    </submittedName>
</protein>
<evidence type="ECO:0000313" key="5">
    <source>
        <dbReference type="EMBL" id="QCI86252.1"/>
    </source>
</evidence>
<keyword evidence="3" id="KW-0804">Transcription</keyword>
<dbReference type="InterPro" id="IPR036390">
    <property type="entry name" value="WH_DNA-bd_sf"/>
</dbReference>
<dbReference type="InterPro" id="IPR000835">
    <property type="entry name" value="HTH_MarR-typ"/>
</dbReference>
<evidence type="ECO:0000313" key="6">
    <source>
        <dbReference type="Proteomes" id="UP000298615"/>
    </source>
</evidence>
<proteinExistence type="predicted"/>
<dbReference type="SUPFAM" id="SSF46785">
    <property type="entry name" value="Winged helix' DNA-binding domain"/>
    <property type="match status" value="1"/>
</dbReference>
<sequence length="149" mass="17798">MMDMSDEQDAKQISSFIRIFSNYLNTIEKKMSNEQLTFNEIKVMLELYEADNLTARDIEERLDLDKSYMSRILKNLADLEFIEKEQSFEDKRLFYLSLTKEGKEAAKQLYYQYLDVLEEDLEILSSPYKGKLIDAMKMIESHYQKEENK</sequence>
<dbReference type="SMART" id="SM00347">
    <property type="entry name" value="HTH_MARR"/>
    <property type="match status" value="1"/>
</dbReference>
<keyword evidence="2" id="KW-0238">DNA-binding</keyword>
<dbReference type="InterPro" id="IPR036388">
    <property type="entry name" value="WH-like_DNA-bd_sf"/>
</dbReference>
<dbReference type="PANTHER" id="PTHR42756">
    <property type="entry name" value="TRANSCRIPTIONAL REGULATOR, MARR"/>
    <property type="match status" value="1"/>
</dbReference>
<dbReference type="GO" id="GO:0003700">
    <property type="term" value="F:DNA-binding transcription factor activity"/>
    <property type="evidence" value="ECO:0007669"/>
    <property type="project" value="InterPro"/>
</dbReference>
<keyword evidence="1" id="KW-0805">Transcription regulation</keyword>
<dbReference type="EMBL" id="CP039712">
    <property type="protein sequence ID" value="QCI86252.1"/>
    <property type="molecule type" value="Genomic_DNA"/>
</dbReference>